<proteinExistence type="inferred from homology"/>
<dbReference type="CDD" id="cd00586">
    <property type="entry name" value="4HBT"/>
    <property type="match status" value="1"/>
</dbReference>
<dbReference type="SUPFAM" id="SSF54637">
    <property type="entry name" value="Thioesterase/thiol ester dehydrase-isomerase"/>
    <property type="match status" value="1"/>
</dbReference>
<sequence length="160" mass="17627">MKNPPVVQNITVRYQDLDPYGHVNNALHLVYFEAARMAYWRVIGENLGLGPLVAGDLPGVRYVVAETTVRYKAPIFLEDSLLCAASIRTVGERSFIMDYELRTGESFEAGRTVAEGTGAQVFYDPTAGEVRPRPDWFLAAVAEIEGRPEESFASPKSAGD</sequence>
<dbReference type="Gene3D" id="3.10.129.10">
    <property type="entry name" value="Hotdog Thioesterase"/>
    <property type="match status" value="1"/>
</dbReference>
<organism evidence="3">
    <name type="scientific">uncultured Rubrobacteraceae bacterium</name>
    <dbReference type="NCBI Taxonomy" id="349277"/>
    <lineage>
        <taxon>Bacteria</taxon>
        <taxon>Bacillati</taxon>
        <taxon>Actinomycetota</taxon>
        <taxon>Rubrobacteria</taxon>
        <taxon>Rubrobacterales</taxon>
        <taxon>Rubrobacteraceae</taxon>
        <taxon>environmental samples</taxon>
    </lineage>
</organism>
<evidence type="ECO:0008006" key="4">
    <source>
        <dbReference type="Google" id="ProtNLM"/>
    </source>
</evidence>
<dbReference type="AlphaFoldDB" id="A0A6J4R4P6"/>
<dbReference type="PANTHER" id="PTHR31793:SF27">
    <property type="entry name" value="NOVEL THIOESTERASE SUPERFAMILY DOMAIN AND SAPOSIN A-TYPE DOMAIN CONTAINING PROTEIN (0610012H03RIK)"/>
    <property type="match status" value="1"/>
</dbReference>
<dbReference type="Pfam" id="PF13279">
    <property type="entry name" value="4HBT_2"/>
    <property type="match status" value="1"/>
</dbReference>
<dbReference type="GO" id="GO:0047617">
    <property type="term" value="F:fatty acyl-CoA hydrolase activity"/>
    <property type="evidence" value="ECO:0007669"/>
    <property type="project" value="TreeGrafter"/>
</dbReference>
<evidence type="ECO:0000313" key="3">
    <source>
        <dbReference type="EMBL" id="CAA9457207.1"/>
    </source>
</evidence>
<reference evidence="3" key="1">
    <citation type="submission" date="2020-02" db="EMBL/GenBank/DDBJ databases">
        <authorList>
            <person name="Meier V. D."/>
        </authorList>
    </citation>
    <scope>NUCLEOTIDE SEQUENCE</scope>
    <source>
        <strain evidence="3">AVDCRST_MAG28</strain>
    </source>
</reference>
<gene>
    <name evidence="3" type="ORF">AVDCRST_MAG28-2639</name>
</gene>
<dbReference type="EMBL" id="CADCVE010000059">
    <property type="protein sequence ID" value="CAA9457207.1"/>
    <property type="molecule type" value="Genomic_DNA"/>
</dbReference>
<name>A0A6J4R4P6_9ACTN</name>
<evidence type="ECO:0000256" key="2">
    <source>
        <dbReference type="ARBA" id="ARBA00022801"/>
    </source>
</evidence>
<comment type="similarity">
    <text evidence="1">Belongs to the 4-hydroxybenzoyl-CoA thioesterase family.</text>
</comment>
<evidence type="ECO:0000256" key="1">
    <source>
        <dbReference type="ARBA" id="ARBA00005953"/>
    </source>
</evidence>
<dbReference type="InterPro" id="IPR029069">
    <property type="entry name" value="HotDog_dom_sf"/>
</dbReference>
<dbReference type="InterPro" id="IPR050563">
    <property type="entry name" value="4-hydroxybenzoyl-CoA_TE"/>
</dbReference>
<dbReference type="PANTHER" id="PTHR31793">
    <property type="entry name" value="4-HYDROXYBENZOYL-COA THIOESTERASE FAMILY MEMBER"/>
    <property type="match status" value="1"/>
</dbReference>
<protein>
    <recommendedName>
        <fullName evidence="4">Thioesterase domain-containing protein</fullName>
    </recommendedName>
</protein>
<accession>A0A6J4R4P6</accession>
<keyword evidence="2" id="KW-0378">Hydrolase</keyword>